<evidence type="ECO:0000313" key="3">
    <source>
        <dbReference type="Proteomes" id="UP000060390"/>
    </source>
</evidence>
<dbReference type="EMBL" id="CP011564">
    <property type="protein sequence ID" value="ALG81511.1"/>
    <property type="molecule type" value="Genomic_DNA"/>
</dbReference>
<reference evidence="2 3" key="2">
    <citation type="journal article" date="2016" name="Stand. Genomic Sci.">
        <title>Complete genome sequence of 'Halanaeroarchaeum sulfurireducens' M27-SA2, a sulfur-reducing and acetate-oxidizing haloarchaeon from the deep-sea hypersaline anoxic lake Medee.</title>
        <authorList>
            <person name="Messina E."/>
            <person name="Sorokin D.Y."/>
            <person name="Kublanov I.V."/>
            <person name="Toshchakov S."/>
            <person name="Lopatina A."/>
            <person name="Arcadi E."/>
            <person name="Smedile F."/>
            <person name="La Spada G."/>
            <person name="La Cono V."/>
            <person name="Yakimov M.M."/>
        </authorList>
    </citation>
    <scope>NUCLEOTIDE SEQUENCE [LARGE SCALE GENOMIC DNA]</scope>
    <source>
        <strain evidence="2 3">M27-SA2</strain>
    </source>
</reference>
<feature type="compositionally biased region" description="Low complexity" evidence="1">
    <location>
        <begin position="345"/>
        <end position="358"/>
    </location>
</feature>
<evidence type="ECO:0000256" key="1">
    <source>
        <dbReference type="SAM" id="MobiDB-lite"/>
    </source>
</evidence>
<feature type="compositionally biased region" description="Acidic residues" evidence="1">
    <location>
        <begin position="359"/>
        <end position="371"/>
    </location>
</feature>
<feature type="region of interest" description="Disordered" evidence="1">
    <location>
        <begin position="336"/>
        <end position="445"/>
    </location>
</feature>
<gene>
    <name evidence="2" type="ORF">HLASA_0610</name>
</gene>
<feature type="compositionally biased region" description="Acidic residues" evidence="1">
    <location>
        <begin position="420"/>
        <end position="434"/>
    </location>
</feature>
<name>A0A0N7FTG7_9EURY</name>
<accession>A0A0N7FTG7</accession>
<reference evidence="3" key="1">
    <citation type="submission" date="2015-05" db="EMBL/GenBank/DDBJ databases">
        <title>Complete genome sequence of Halanaeroarchaeum sulfurireducens type strain M27-SA2, a sulfate-reducer haloarchaeon from marine anoxic lake Medee.</title>
        <authorList>
            <person name="Messina E."/>
            <person name="Kublanov I.V."/>
            <person name="Toshchakov S."/>
            <person name="Arcadi E."/>
            <person name="La Spada G."/>
            <person name="La Cono V."/>
            <person name="Yakimov M.M."/>
        </authorList>
    </citation>
    <scope>NUCLEOTIDE SEQUENCE [LARGE SCALE GENOMIC DNA]</scope>
    <source>
        <strain evidence="3">M27-SA2</strain>
    </source>
</reference>
<organism evidence="2 3">
    <name type="scientific">Halanaeroarchaeum sulfurireducens</name>
    <dbReference type="NCBI Taxonomy" id="1604004"/>
    <lineage>
        <taxon>Archaea</taxon>
        <taxon>Methanobacteriati</taxon>
        <taxon>Methanobacteriota</taxon>
        <taxon>Stenosarchaea group</taxon>
        <taxon>Halobacteria</taxon>
        <taxon>Halobacteriales</taxon>
        <taxon>Halobacteriaceae</taxon>
        <taxon>Halanaeroarchaeum</taxon>
    </lineage>
</organism>
<protein>
    <submittedName>
        <fullName evidence="2">Uncharacterized protein</fullName>
    </submittedName>
</protein>
<evidence type="ECO:0000313" key="2">
    <source>
        <dbReference type="EMBL" id="ALG81511.1"/>
    </source>
</evidence>
<feature type="compositionally biased region" description="Basic and acidic residues" evidence="1">
    <location>
        <begin position="397"/>
        <end position="416"/>
    </location>
</feature>
<proteinExistence type="predicted"/>
<dbReference type="STRING" id="1604004.HLASA_0610"/>
<feature type="compositionally biased region" description="Polar residues" evidence="1">
    <location>
        <begin position="259"/>
        <end position="270"/>
    </location>
</feature>
<sequence>METARKAGLVMTPNRTQTLSALVALLVVAAVAVPAVAAADVETLAVDVEQQRDSGEAVVTVTENDTVVENATVQVTAPENYSAGEAMTTDSNGTVVLPAPNESADVTLAVAHGGTNVTRNVTLVAPAESLDVTVEQDAGERAIVTVTQYGEPVENASVTVTTEENVSYAALNETHETDVNGTVELPAPDDDLTVTVSATVDDLNATTTATLTATDLSVAATQTDDGELAIDVTEDGDHVENATVTVESGNQYEHDGTHTAPNGTLTLSPPTENVTVYVTATVEDERATTSVDLVAENDTTANNDFATSLVAFIGFLQSEDVDGPIGQHIADFVHANNPAAGNGQGPPDHAGGPNGADDAGNDTDEDDETDDDRNGPPSFANAGGPDEHDQGPPVEHAPSDERPDGENDSDDERHGPPEFVDGDDEDTEDEDSDDSGPGPPHHAAN</sequence>
<dbReference type="Proteomes" id="UP000060390">
    <property type="component" value="Chromosome"/>
</dbReference>
<dbReference type="AlphaFoldDB" id="A0A0N7FTG7"/>
<feature type="region of interest" description="Disordered" evidence="1">
    <location>
        <begin position="251"/>
        <end position="270"/>
    </location>
</feature>
<dbReference type="KEGG" id="hsf:HLASA_0610"/>